<keyword evidence="3" id="KW-1185">Reference proteome</keyword>
<sequence length="231" mass="23399">MTESPVLSAPAAPVPQAGARARALRRSPQESQRDFTVLLDVLARPGRIGALRTAAGAPVAAVAACGLADVEVALHVLAADGSEDAAWAQAVYTATGALNTTAAAARCVVALRPLTVEDVGVLHRGEPLDPETGARVFAQVDTLTDGALAGGVHGADDRDGAEGDAVLLSLTGPGIADENRLAVRGLSATTVQALSEANADYPRGIDVFLCARDGSVAGLPRTTRVRVLEGA</sequence>
<evidence type="ECO:0000313" key="3">
    <source>
        <dbReference type="Proteomes" id="UP000588098"/>
    </source>
</evidence>
<dbReference type="GO" id="GO:0019634">
    <property type="term" value="P:organic phosphonate metabolic process"/>
    <property type="evidence" value="ECO:0007669"/>
    <property type="project" value="InterPro"/>
</dbReference>
<keyword evidence="2" id="KW-0808">Transferase</keyword>
<organism evidence="2 3">
    <name type="scientific">Streptomyces zagrosensis</name>
    <dbReference type="NCBI Taxonomy" id="1042984"/>
    <lineage>
        <taxon>Bacteria</taxon>
        <taxon>Bacillati</taxon>
        <taxon>Actinomycetota</taxon>
        <taxon>Actinomycetes</taxon>
        <taxon>Kitasatosporales</taxon>
        <taxon>Streptomycetaceae</taxon>
        <taxon>Streptomyces</taxon>
    </lineage>
</organism>
<dbReference type="AlphaFoldDB" id="A0A7W9Q978"/>
<dbReference type="InterPro" id="IPR038058">
    <property type="entry name" value="PhnH-like_sp"/>
</dbReference>
<dbReference type="Gene3D" id="3.40.50.11310">
    <property type="entry name" value="Bacterial phosphonate metabolism protein PhnH"/>
    <property type="match status" value="1"/>
</dbReference>
<dbReference type="RefSeq" id="WP_184571954.1">
    <property type="nucleotide sequence ID" value="NZ_JACHJL010000005.1"/>
</dbReference>
<dbReference type="EC" id="2.7.8.37" evidence="2"/>
<dbReference type="Pfam" id="PF05845">
    <property type="entry name" value="PhnH"/>
    <property type="match status" value="1"/>
</dbReference>
<dbReference type="NCBIfam" id="TIGR03292">
    <property type="entry name" value="PhnH_redo"/>
    <property type="match status" value="1"/>
</dbReference>
<dbReference type="Proteomes" id="UP000588098">
    <property type="component" value="Unassembled WGS sequence"/>
</dbReference>
<feature type="compositionally biased region" description="Low complexity" evidence="1">
    <location>
        <begin position="1"/>
        <end position="17"/>
    </location>
</feature>
<dbReference type="GO" id="GO:0061693">
    <property type="term" value="F:alpha-D-ribose 1-methylphosphonate 5-triphosphate synthase activity"/>
    <property type="evidence" value="ECO:0007669"/>
    <property type="project" value="UniProtKB-EC"/>
</dbReference>
<evidence type="ECO:0000256" key="1">
    <source>
        <dbReference type="SAM" id="MobiDB-lite"/>
    </source>
</evidence>
<name>A0A7W9Q978_9ACTN</name>
<feature type="region of interest" description="Disordered" evidence="1">
    <location>
        <begin position="1"/>
        <end position="28"/>
    </location>
</feature>
<accession>A0A7W9Q978</accession>
<evidence type="ECO:0000313" key="2">
    <source>
        <dbReference type="EMBL" id="MBB5935473.1"/>
    </source>
</evidence>
<proteinExistence type="predicted"/>
<dbReference type="EMBL" id="JACHJL010000005">
    <property type="protein sequence ID" value="MBB5935473.1"/>
    <property type="molecule type" value="Genomic_DNA"/>
</dbReference>
<gene>
    <name evidence="2" type="ORF">FHS42_002535</name>
</gene>
<reference evidence="2 3" key="1">
    <citation type="submission" date="2020-08" db="EMBL/GenBank/DDBJ databases">
        <title>Genomic Encyclopedia of Type Strains, Phase III (KMG-III): the genomes of soil and plant-associated and newly described type strains.</title>
        <authorList>
            <person name="Whitman W."/>
        </authorList>
    </citation>
    <scope>NUCLEOTIDE SEQUENCE [LARGE SCALE GENOMIC DNA]</scope>
    <source>
        <strain evidence="2 3">CECT 8305</strain>
    </source>
</reference>
<dbReference type="SUPFAM" id="SSF159709">
    <property type="entry name" value="PhnH-like"/>
    <property type="match status" value="1"/>
</dbReference>
<protein>
    <submittedName>
        <fullName evidence="2">Alpha-D-ribose 1-methylphosphonate 5-triphosphate synthase subunit PhnH</fullName>
        <ecNumber evidence="2">2.7.8.37</ecNumber>
    </submittedName>
</protein>
<comment type="caution">
    <text evidence="2">The sequence shown here is derived from an EMBL/GenBank/DDBJ whole genome shotgun (WGS) entry which is preliminary data.</text>
</comment>
<dbReference type="InterPro" id="IPR008772">
    <property type="entry name" value="Phosphonate_metab_PhnH"/>
</dbReference>